<name>A0ABS3A0W8_9VIBR</name>
<dbReference type="PROSITE" id="PS51257">
    <property type="entry name" value="PROKAR_LIPOPROTEIN"/>
    <property type="match status" value="1"/>
</dbReference>
<evidence type="ECO:0000313" key="1">
    <source>
        <dbReference type="EMBL" id="MBN3577968.1"/>
    </source>
</evidence>
<organism evidence="1 2">
    <name type="scientific">Vibrio neptunius</name>
    <dbReference type="NCBI Taxonomy" id="170651"/>
    <lineage>
        <taxon>Bacteria</taxon>
        <taxon>Pseudomonadati</taxon>
        <taxon>Pseudomonadota</taxon>
        <taxon>Gammaproteobacteria</taxon>
        <taxon>Vibrionales</taxon>
        <taxon>Vibrionaceae</taxon>
        <taxon>Vibrio</taxon>
    </lineage>
</organism>
<sequence>MQTLIGKISIAAALGIGLTACSMFSEPKREPYYPPLRDTVYSDEDITVIESNNVLKAAIKSNQYVNVANYDNVNGTADKVFAEVLNSSAVTLKDIQNEQFHQGLETIIKQFTCELYASKQPADSVQLCPLSSKIVDNNLNYLPFEDGLRFTQRLSTTLYDNEDRLQIELFLKSTHERSLDTLWGAVHELGHFNNSTLSPDSLVLTVNMKVYKKSDSNLRWMYLHPEPLVFFVVLPPVDLIISRPNEVESMNFSYRSAKLLVVDSR</sequence>
<dbReference type="Proteomes" id="UP000779070">
    <property type="component" value="Unassembled WGS sequence"/>
</dbReference>
<protein>
    <recommendedName>
        <fullName evidence="3">Lipoprotein</fullName>
    </recommendedName>
</protein>
<proteinExistence type="predicted"/>
<dbReference type="RefSeq" id="WP_206369743.1">
    <property type="nucleotide sequence ID" value="NZ_CAWPTM010000011.1"/>
</dbReference>
<gene>
    <name evidence="1" type="ORF">JYA62_09810</name>
</gene>
<keyword evidence="2" id="KW-1185">Reference proteome</keyword>
<accession>A0ABS3A0W8</accession>
<reference evidence="1 2" key="1">
    <citation type="submission" date="2021-02" db="EMBL/GenBank/DDBJ databases">
        <title>Draft Genome Sequences of 5 Vibrio neptunius Strains Isolated From of Bivalve Hatcheries.</title>
        <authorList>
            <person name="Galvis F."/>
            <person name="Barja J.L."/>
            <person name="Lemos M.L."/>
            <person name="Balado M."/>
        </authorList>
    </citation>
    <scope>NUCLEOTIDE SEQUENCE [LARGE SCALE GENOMIC DNA]</scope>
    <source>
        <strain evidence="1 2">PP-145.98</strain>
    </source>
</reference>
<comment type="caution">
    <text evidence="1">The sequence shown here is derived from an EMBL/GenBank/DDBJ whole genome shotgun (WGS) entry which is preliminary data.</text>
</comment>
<dbReference type="EMBL" id="JAFHLB010000010">
    <property type="protein sequence ID" value="MBN3577968.1"/>
    <property type="molecule type" value="Genomic_DNA"/>
</dbReference>
<evidence type="ECO:0008006" key="3">
    <source>
        <dbReference type="Google" id="ProtNLM"/>
    </source>
</evidence>
<evidence type="ECO:0000313" key="2">
    <source>
        <dbReference type="Proteomes" id="UP000779070"/>
    </source>
</evidence>